<accession>A0A6C7E6P5</accession>
<feature type="domain" description="ABC transporter" evidence="5">
    <location>
        <begin position="14"/>
        <end position="264"/>
    </location>
</feature>
<evidence type="ECO:0000256" key="2">
    <source>
        <dbReference type="ARBA" id="ARBA00022448"/>
    </source>
</evidence>
<dbReference type="SUPFAM" id="SSF52540">
    <property type="entry name" value="P-loop containing nucleoside triphosphate hydrolases"/>
    <property type="match status" value="1"/>
</dbReference>
<dbReference type="Pfam" id="PF08352">
    <property type="entry name" value="oligo_HPY"/>
    <property type="match status" value="1"/>
</dbReference>
<dbReference type="GO" id="GO:0005524">
    <property type="term" value="F:ATP binding"/>
    <property type="evidence" value="ECO:0007669"/>
    <property type="project" value="UniProtKB-KW"/>
</dbReference>
<comment type="similarity">
    <text evidence="1">Belongs to the ABC transporter superfamily.</text>
</comment>
<organism evidence="6 7">
    <name type="scientific">Ilumatobacter coccineus (strain NBRC 103263 / KCTC 29153 / YM16-304)</name>
    <dbReference type="NCBI Taxonomy" id="1313172"/>
    <lineage>
        <taxon>Bacteria</taxon>
        <taxon>Bacillati</taxon>
        <taxon>Actinomycetota</taxon>
        <taxon>Acidimicrobiia</taxon>
        <taxon>Acidimicrobiales</taxon>
        <taxon>Ilumatobacteraceae</taxon>
        <taxon>Ilumatobacter</taxon>
    </lineage>
</organism>
<dbReference type="OrthoDB" id="5170605at2"/>
<evidence type="ECO:0000256" key="3">
    <source>
        <dbReference type="ARBA" id="ARBA00022741"/>
    </source>
</evidence>
<dbReference type="InterPro" id="IPR013563">
    <property type="entry name" value="Oligopep_ABC_C"/>
</dbReference>
<proteinExistence type="inferred from homology"/>
<dbReference type="CDD" id="cd03257">
    <property type="entry name" value="ABC_NikE_OppD_transporters"/>
    <property type="match status" value="1"/>
</dbReference>
<dbReference type="PROSITE" id="PS00211">
    <property type="entry name" value="ABC_TRANSPORTER_1"/>
    <property type="match status" value="1"/>
</dbReference>
<dbReference type="EMBL" id="AP012057">
    <property type="protein sequence ID" value="BAN02073.1"/>
    <property type="molecule type" value="Genomic_DNA"/>
</dbReference>
<keyword evidence="7" id="KW-1185">Reference proteome</keyword>
<dbReference type="KEGG" id="aym:YM304_17590"/>
<reference evidence="6 7" key="1">
    <citation type="journal article" date="2013" name="Int. J. Syst. Evol. Microbiol.">
        <title>Ilumatobacter nonamiense sp. nov. and Ilumatobacter coccineum sp. nov., isolated from seashore sand.</title>
        <authorList>
            <person name="Matsumoto A."/>
            <person name="Kasai H."/>
            <person name="Matsuo Y."/>
            <person name="Shizuri Y."/>
            <person name="Ichikawa N."/>
            <person name="Fujita N."/>
            <person name="Omura S."/>
            <person name="Takahashi Y."/>
        </authorList>
    </citation>
    <scope>NUCLEOTIDE SEQUENCE [LARGE SCALE GENOMIC DNA]</scope>
    <source>
        <strain evidence="7">NBRC 103263 / KCTC 29153 / YM16-304</strain>
    </source>
</reference>
<keyword evidence="4 6" id="KW-0067">ATP-binding</keyword>
<dbReference type="SMART" id="SM00382">
    <property type="entry name" value="AAA"/>
    <property type="match status" value="1"/>
</dbReference>
<dbReference type="RefSeq" id="WP_015441320.1">
    <property type="nucleotide sequence ID" value="NC_020520.1"/>
</dbReference>
<protein>
    <submittedName>
        <fullName evidence="6">Oligopeptide ABC transporter ATP-binding protein</fullName>
    </submittedName>
</protein>
<dbReference type="PANTHER" id="PTHR43776:SF7">
    <property type="entry name" value="D,D-DIPEPTIDE TRANSPORT ATP-BINDING PROTEIN DDPF-RELATED"/>
    <property type="match status" value="1"/>
</dbReference>
<dbReference type="NCBIfam" id="TIGR01727">
    <property type="entry name" value="oligo_HPY"/>
    <property type="match status" value="1"/>
</dbReference>
<evidence type="ECO:0000256" key="1">
    <source>
        <dbReference type="ARBA" id="ARBA00005417"/>
    </source>
</evidence>
<dbReference type="InterPro" id="IPR003439">
    <property type="entry name" value="ABC_transporter-like_ATP-bd"/>
</dbReference>
<sequence>MTLEQVDASANTILRTVGLRKEFELGRRSLSSKRRRLVAVNDVSLSLDANETLGIVGESGSGKSTLGRLIARLLPIDQGTITFGGIDITSLEGRELRQIRRHIQMIFQDPYGALDPTKRASHAIGEPLLVHQLARRSAIGALAEDLAEKVALDPKLVHRYPDQLSGGQRQRILIARALALEPKLIVADEPTSALDLSTRSEILNLLLDLQQRDGLALILISHDFTTVRHLSHHIAVMYLGRIIEYGPAELIANEPKHPYTQALLSSVPVADPRVERSRARIELTGPMPSPAELPSGCAFRTRCPHAMTICSEVTPVPSRVDDGRTVACHLVSST</sequence>
<dbReference type="GO" id="GO:0016887">
    <property type="term" value="F:ATP hydrolysis activity"/>
    <property type="evidence" value="ECO:0007669"/>
    <property type="project" value="InterPro"/>
</dbReference>
<dbReference type="InterPro" id="IPR017871">
    <property type="entry name" value="ABC_transporter-like_CS"/>
</dbReference>
<dbReference type="Pfam" id="PF00005">
    <property type="entry name" value="ABC_tran"/>
    <property type="match status" value="1"/>
</dbReference>
<dbReference type="InterPro" id="IPR050319">
    <property type="entry name" value="ABC_transp_ATP-bind"/>
</dbReference>
<dbReference type="PROSITE" id="PS50893">
    <property type="entry name" value="ABC_TRANSPORTER_2"/>
    <property type="match status" value="1"/>
</dbReference>
<gene>
    <name evidence="6" type="ORF">YM304_17590</name>
</gene>
<evidence type="ECO:0000313" key="6">
    <source>
        <dbReference type="EMBL" id="BAN02073.1"/>
    </source>
</evidence>
<dbReference type="GO" id="GO:0055085">
    <property type="term" value="P:transmembrane transport"/>
    <property type="evidence" value="ECO:0007669"/>
    <property type="project" value="UniProtKB-ARBA"/>
</dbReference>
<dbReference type="Proteomes" id="UP000011863">
    <property type="component" value="Chromosome"/>
</dbReference>
<evidence type="ECO:0000259" key="5">
    <source>
        <dbReference type="PROSITE" id="PS50893"/>
    </source>
</evidence>
<dbReference type="PANTHER" id="PTHR43776">
    <property type="entry name" value="TRANSPORT ATP-BINDING PROTEIN"/>
    <property type="match status" value="1"/>
</dbReference>
<dbReference type="InterPro" id="IPR027417">
    <property type="entry name" value="P-loop_NTPase"/>
</dbReference>
<name>A0A6C7E6P5_ILUCY</name>
<dbReference type="GO" id="GO:0015833">
    <property type="term" value="P:peptide transport"/>
    <property type="evidence" value="ECO:0007669"/>
    <property type="project" value="InterPro"/>
</dbReference>
<evidence type="ECO:0000256" key="4">
    <source>
        <dbReference type="ARBA" id="ARBA00022840"/>
    </source>
</evidence>
<evidence type="ECO:0000313" key="7">
    <source>
        <dbReference type="Proteomes" id="UP000011863"/>
    </source>
</evidence>
<dbReference type="AlphaFoldDB" id="A0A6C7E6P5"/>
<dbReference type="Gene3D" id="3.40.50.300">
    <property type="entry name" value="P-loop containing nucleotide triphosphate hydrolases"/>
    <property type="match status" value="1"/>
</dbReference>
<dbReference type="FunFam" id="3.40.50.300:FF:000016">
    <property type="entry name" value="Oligopeptide ABC transporter ATP-binding component"/>
    <property type="match status" value="1"/>
</dbReference>
<dbReference type="InterPro" id="IPR003593">
    <property type="entry name" value="AAA+_ATPase"/>
</dbReference>
<keyword evidence="3" id="KW-0547">Nucleotide-binding</keyword>
<keyword evidence="2" id="KW-0813">Transport</keyword>